<dbReference type="EMBL" id="HBEY01032700">
    <property type="protein sequence ID" value="CAD8612202.1"/>
    <property type="molecule type" value="Transcribed_RNA"/>
</dbReference>
<evidence type="ECO:0000313" key="3">
    <source>
        <dbReference type="EMBL" id="CAD8612202.1"/>
    </source>
</evidence>
<sequence>MEVNPSGSSSASASSELPPQPTTEKRLHLPPVPVYVPEEHRHRLPLPDIPKRKGTQLARTAEIESAAEAIVRERAAVLQRESLEEAAAKAEALTREMAASLEALDVKLRTSQEREAVASASVARFEAARRKEAAAKRQKFITCYFQNPLQHEAR</sequence>
<dbReference type="AlphaFoldDB" id="A0A7S0LIP1"/>
<feature type="region of interest" description="Disordered" evidence="2">
    <location>
        <begin position="1"/>
        <end position="30"/>
    </location>
</feature>
<feature type="compositionally biased region" description="Low complexity" evidence="2">
    <location>
        <begin position="1"/>
        <end position="15"/>
    </location>
</feature>
<evidence type="ECO:0000256" key="1">
    <source>
        <dbReference type="SAM" id="Coils"/>
    </source>
</evidence>
<keyword evidence="1" id="KW-0175">Coiled coil</keyword>
<protein>
    <submittedName>
        <fullName evidence="3">Uncharacterized protein</fullName>
    </submittedName>
</protein>
<organism evidence="3">
    <name type="scientific">Coccolithus braarudii</name>
    <dbReference type="NCBI Taxonomy" id="221442"/>
    <lineage>
        <taxon>Eukaryota</taxon>
        <taxon>Haptista</taxon>
        <taxon>Haptophyta</taxon>
        <taxon>Prymnesiophyceae</taxon>
        <taxon>Coccolithales</taxon>
        <taxon>Coccolithaceae</taxon>
        <taxon>Coccolithus</taxon>
    </lineage>
</organism>
<proteinExistence type="predicted"/>
<accession>A0A7S0LIP1</accession>
<feature type="coiled-coil region" evidence="1">
    <location>
        <begin position="76"/>
        <end position="103"/>
    </location>
</feature>
<name>A0A7S0LIP1_9EUKA</name>
<gene>
    <name evidence="3" type="ORF">CPEL01642_LOCUS15582</name>
</gene>
<reference evidence="3" key="1">
    <citation type="submission" date="2021-01" db="EMBL/GenBank/DDBJ databases">
        <authorList>
            <person name="Corre E."/>
            <person name="Pelletier E."/>
            <person name="Niang G."/>
            <person name="Scheremetjew M."/>
            <person name="Finn R."/>
            <person name="Kale V."/>
            <person name="Holt S."/>
            <person name="Cochrane G."/>
            <person name="Meng A."/>
            <person name="Brown T."/>
            <person name="Cohen L."/>
        </authorList>
    </citation>
    <scope>NUCLEOTIDE SEQUENCE</scope>
    <source>
        <strain evidence="3">PLY182g</strain>
    </source>
</reference>
<evidence type="ECO:0000256" key="2">
    <source>
        <dbReference type="SAM" id="MobiDB-lite"/>
    </source>
</evidence>